<evidence type="ECO:0000313" key="2">
    <source>
        <dbReference type="Proteomes" id="UP001430953"/>
    </source>
</evidence>
<keyword evidence="2" id="KW-1185">Reference proteome</keyword>
<gene>
    <name evidence="1" type="ORF">PUN28_001899</name>
</gene>
<dbReference type="Proteomes" id="UP001430953">
    <property type="component" value="Unassembled WGS sequence"/>
</dbReference>
<dbReference type="AlphaFoldDB" id="A0AAW2GRM3"/>
<sequence>MPDSIQYLSARRSCEFISIYLRRGGGKKREKNLYITKRHVKEIRYCASFAIATALSFCDDPVVSNRLIKYYFPSRRKRLLLYM</sequence>
<organism evidence="1 2">
    <name type="scientific">Cardiocondyla obscurior</name>
    <dbReference type="NCBI Taxonomy" id="286306"/>
    <lineage>
        <taxon>Eukaryota</taxon>
        <taxon>Metazoa</taxon>
        <taxon>Ecdysozoa</taxon>
        <taxon>Arthropoda</taxon>
        <taxon>Hexapoda</taxon>
        <taxon>Insecta</taxon>
        <taxon>Pterygota</taxon>
        <taxon>Neoptera</taxon>
        <taxon>Endopterygota</taxon>
        <taxon>Hymenoptera</taxon>
        <taxon>Apocrita</taxon>
        <taxon>Aculeata</taxon>
        <taxon>Formicoidea</taxon>
        <taxon>Formicidae</taxon>
        <taxon>Myrmicinae</taxon>
        <taxon>Cardiocondyla</taxon>
    </lineage>
</organism>
<accession>A0AAW2GRM3</accession>
<name>A0AAW2GRM3_9HYME</name>
<proteinExistence type="predicted"/>
<evidence type="ECO:0000313" key="1">
    <source>
        <dbReference type="EMBL" id="KAL0129947.1"/>
    </source>
</evidence>
<comment type="caution">
    <text evidence="1">The sequence shown here is derived from an EMBL/GenBank/DDBJ whole genome shotgun (WGS) entry which is preliminary data.</text>
</comment>
<protein>
    <submittedName>
        <fullName evidence="1">Uncharacterized protein</fullName>
    </submittedName>
</protein>
<reference evidence="1 2" key="1">
    <citation type="submission" date="2023-03" db="EMBL/GenBank/DDBJ databases">
        <title>High recombination rates correlate with genetic variation in Cardiocondyla obscurior ants.</title>
        <authorList>
            <person name="Errbii M."/>
        </authorList>
    </citation>
    <scope>NUCLEOTIDE SEQUENCE [LARGE SCALE GENOMIC DNA]</scope>
    <source>
        <strain evidence="1">Alpha-2009</strain>
        <tissue evidence="1">Whole body</tissue>
    </source>
</reference>
<dbReference type="EMBL" id="JADYXP020000002">
    <property type="protein sequence ID" value="KAL0129947.1"/>
    <property type="molecule type" value="Genomic_DNA"/>
</dbReference>